<proteinExistence type="predicted"/>
<reference evidence="2 3" key="1">
    <citation type="journal article" date="2015" name="Genome Announc.">
        <title>Expanding the biotechnology potential of lactobacilli through comparative genomics of 213 strains and associated genera.</title>
        <authorList>
            <person name="Sun Z."/>
            <person name="Harris H.M."/>
            <person name="McCann A."/>
            <person name="Guo C."/>
            <person name="Argimon S."/>
            <person name="Zhang W."/>
            <person name="Yang X."/>
            <person name="Jeffery I.B."/>
            <person name="Cooney J.C."/>
            <person name="Kagawa T.F."/>
            <person name="Liu W."/>
            <person name="Song Y."/>
            <person name="Salvetti E."/>
            <person name="Wrobel A."/>
            <person name="Rasinkangas P."/>
            <person name="Parkhill J."/>
            <person name="Rea M.C."/>
            <person name="O'Sullivan O."/>
            <person name="Ritari J."/>
            <person name="Douillard F.P."/>
            <person name="Paul Ross R."/>
            <person name="Yang R."/>
            <person name="Briner A.E."/>
            <person name="Felis G.E."/>
            <person name="de Vos W.M."/>
            <person name="Barrangou R."/>
            <person name="Klaenhammer T.R."/>
            <person name="Caufield P.W."/>
            <person name="Cui Y."/>
            <person name="Zhang H."/>
            <person name="O'Toole P.W."/>
        </authorList>
    </citation>
    <scope>NUCLEOTIDE SEQUENCE [LARGE SCALE GENOMIC DNA]</scope>
    <source>
        <strain evidence="2 3">DSM 20183</strain>
    </source>
</reference>
<sequence length="285" mass="31103">MKYAISAATGNFGQIVIPELLKNVDASDVTAIVRNVDKAKKVLPTGINIEKADYTDKDALIKALKGIDKLLFISSVPGGKVSRETQHKNVVDAAKEAGVSYIAYTSFAKADDAKSALSSDHKATEKMIKDSGLKYSFLRNAWYLENEASYLKAGANGQDAVYAAGEGKIGFALEREYAVAATKVMELDDAKNVYEFAGKPVTYAELGQAVKEVTRKDFEFKSVSDDEYRQSLIKSGFDEGLADVFVGMQDMMRDNELNVDSSDLPDVLGHKLTSLTDAIKEILNR</sequence>
<dbReference type="PANTHER" id="PTHR47129:SF1">
    <property type="entry name" value="NMRA-LIKE DOMAIN-CONTAINING PROTEIN"/>
    <property type="match status" value="1"/>
</dbReference>
<dbReference type="Gene3D" id="3.40.50.720">
    <property type="entry name" value="NAD(P)-binding Rossmann-like Domain"/>
    <property type="match status" value="1"/>
</dbReference>
<comment type="caution">
    <text evidence="2">The sequence shown here is derived from an EMBL/GenBank/DDBJ whole genome shotgun (WGS) entry which is preliminary data.</text>
</comment>
<dbReference type="Proteomes" id="UP000050929">
    <property type="component" value="Unassembled WGS sequence"/>
</dbReference>
<gene>
    <name evidence="2" type="ORF">FC72_GL001395</name>
</gene>
<dbReference type="RefSeq" id="WP_057764336.1">
    <property type="nucleotide sequence ID" value="NZ_AZDG01000003.1"/>
</dbReference>
<organism evidence="2 3">
    <name type="scientific">Companilactobacillus tucceti DSM 20183</name>
    <dbReference type="NCBI Taxonomy" id="1423811"/>
    <lineage>
        <taxon>Bacteria</taxon>
        <taxon>Bacillati</taxon>
        <taxon>Bacillota</taxon>
        <taxon>Bacilli</taxon>
        <taxon>Lactobacillales</taxon>
        <taxon>Lactobacillaceae</taxon>
        <taxon>Companilactobacillus</taxon>
    </lineage>
</organism>
<dbReference type="AlphaFoldDB" id="A0A0R1J1M8"/>
<dbReference type="PATRIC" id="fig|1423811.3.peg.1419"/>
<dbReference type="InterPro" id="IPR052718">
    <property type="entry name" value="NmrA-type_oxidoreductase"/>
</dbReference>
<feature type="domain" description="NAD(P)-binding" evidence="1">
    <location>
        <begin position="8"/>
        <end position="149"/>
    </location>
</feature>
<evidence type="ECO:0000313" key="2">
    <source>
        <dbReference type="EMBL" id="KRK65325.1"/>
    </source>
</evidence>
<dbReference type="EMBL" id="AZDG01000003">
    <property type="protein sequence ID" value="KRK65325.1"/>
    <property type="molecule type" value="Genomic_DNA"/>
</dbReference>
<dbReference type="Pfam" id="PF13460">
    <property type="entry name" value="NAD_binding_10"/>
    <property type="match status" value="1"/>
</dbReference>
<accession>A0A0R1J1M8</accession>
<keyword evidence="3" id="KW-1185">Reference proteome</keyword>
<dbReference type="InterPro" id="IPR016040">
    <property type="entry name" value="NAD(P)-bd_dom"/>
</dbReference>
<dbReference type="InterPro" id="IPR036291">
    <property type="entry name" value="NAD(P)-bd_dom_sf"/>
</dbReference>
<dbReference type="OrthoDB" id="152510at2"/>
<name>A0A0R1J1M8_9LACO</name>
<dbReference type="PANTHER" id="PTHR47129">
    <property type="entry name" value="QUINONE OXIDOREDUCTASE 2"/>
    <property type="match status" value="1"/>
</dbReference>
<dbReference type="CDD" id="cd05269">
    <property type="entry name" value="TMR_SDR_a"/>
    <property type="match status" value="1"/>
</dbReference>
<dbReference type="STRING" id="1423811.FC72_GL001395"/>
<dbReference type="Gene3D" id="3.90.25.10">
    <property type="entry name" value="UDP-galactose 4-epimerase, domain 1"/>
    <property type="match status" value="1"/>
</dbReference>
<evidence type="ECO:0000259" key="1">
    <source>
        <dbReference type="Pfam" id="PF13460"/>
    </source>
</evidence>
<protein>
    <recommendedName>
        <fullName evidence="1">NAD(P)-binding domain-containing protein</fullName>
    </recommendedName>
</protein>
<evidence type="ECO:0000313" key="3">
    <source>
        <dbReference type="Proteomes" id="UP000050929"/>
    </source>
</evidence>
<dbReference type="SUPFAM" id="SSF51735">
    <property type="entry name" value="NAD(P)-binding Rossmann-fold domains"/>
    <property type="match status" value="1"/>
</dbReference>